<dbReference type="AlphaFoldDB" id="A0A1G1Z3Z7"/>
<feature type="transmembrane region" description="Helical" evidence="7">
    <location>
        <begin position="93"/>
        <end position="112"/>
    </location>
</feature>
<comment type="subcellular location">
    <subcellularLocation>
        <location evidence="1">Cell membrane</location>
        <topology evidence="1">Multi-pass membrane protein</topology>
    </subcellularLocation>
</comment>
<proteinExistence type="inferred from homology"/>
<evidence type="ECO:0000256" key="2">
    <source>
        <dbReference type="ARBA" id="ARBA00008017"/>
    </source>
</evidence>
<feature type="domain" description="Mechanosensitive ion channel transmembrane helices 2/3" evidence="9">
    <location>
        <begin position="71"/>
        <end position="109"/>
    </location>
</feature>
<evidence type="ECO:0000313" key="10">
    <source>
        <dbReference type="EMBL" id="OGY59139.1"/>
    </source>
</evidence>
<keyword evidence="3" id="KW-1003">Cell membrane</keyword>
<dbReference type="InterPro" id="IPR045276">
    <property type="entry name" value="YbiO_bact"/>
</dbReference>
<gene>
    <name evidence="10" type="ORF">A3F24_03225</name>
</gene>
<evidence type="ECO:0000259" key="8">
    <source>
        <dbReference type="Pfam" id="PF00924"/>
    </source>
</evidence>
<dbReference type="InterPro" id="IPR006685">
    <property type="entry name" value="MscS_channel_2nd"/>
</dbReference>
<evidence type="ECO:0000256" key="6">
    <source>
        <dbReference type="ARBA" id="ARBA00023136"/>
    </source>
</evidence>
<dbReference type="Gene3D" id="2.30.30.60">
    <property type="match status" value="1"/>
</dbReference>
<dbReference type="SUPFAM" id="SSF50182">
    <property type="entry name" value="Sm-like ribonucleoproteins"/>
    <property type="match status" value="1"/>
</dbReference>
<dbReference type="InterPro" id="IPR049142">
    <property type="entry name" value="MS_channel_1st"/>
</dbReference>
<evidence type="ECO:0000313" key="11">
    <source>
        <dbReference type="Proteomes" id="UP000178515"/>
    </source>
</evidence>
<reference evidence="10 11" key="1">
    <citation type="journal article" date="2016" name="Nat. Commun.">
        <title>Thousands of microbial genomes shed light on interconnected biogeochemical processes in an aquifer system.</title>
        <authorList>
            <person name="Anantharaman K."/>
            <person name="Brown C.T."/>
            <person name="Hug L.A."/>
            <person name="Sharon I."/>
            <person name="Castelle C.J."/>
            <person name="Probst A.J."/>
            <person name="Thomas B.C."/>
            <person name="Singh A."/>
            <person name="Wilkins M.J."/>
            <person name="Karaoz U."/>
            <person name="Brodie E.L."/>
            <person name="Williams K.H."/>
            <person name="Hubbard S.S."/>
            <person name="Banfield J.F."/>
        </authorList>
    </citation>
    <scope>NUCLEOTIDE SEQUENCE [LARGE SCALE GENOMIC DNA]</scope>
</reference>
<keyword evidence="4 7" id="KW-0812">Transmembrane</keyword>
<dbReference type="PANTHER" id="PTHR30460:SF0">
    <property type="entry name" value="MODERATE CONDUCTANCE MECHANOSENSITIVE CHANNEL YBIO"/>
    <property type="match status" value="1"/>
</dbReference>
<dbReference type="Pfam" id="PF21088">
    <property type="entry name" value="MS_channel_1st"/>
    <property type="match status" value="1"/>
</dbReference>
<keyword evidence="5 7" id="KW-1133">Transmembrane helix</keyword>
<accession>A0A1G1Z3Z7</accession>
<evidence type="ECO:0000256" key="4">
    <source>
        <dbReference type="ARBA" id="ARBA00022692"/>
    </source>
</evidence>
<evidence type="ECO:0008006" key="12">
    <source>
        <dbReference type="Google" id="ProtNLM"/>
    </source>
</evidence>
<dbReference type="InterPro" id="IPR023408">
    <property type="entry name" value="MscS_beta-dom_sf"/>
</dbReference>
<comment type="similarity">
    <text evidence="2">Belongs to the MscS (TC 1.A.23) family.</text>
</comment>
<evidence type="ECO:0000256" key="3">
    <source>
        <dbReference type="ARBA" id="ARBA00022475"/>
    </source>
</evidence>
<keyword evidence="6 7" id="KW-0472">Membrane</keyword>
<dbReference type="PANTHER" id="PTHR30460">
    <property type="entry name" value="MODERATE CONDUCTANCE MECHANOSENSITIVE CHANNEL YBIO"/>
    <property type="match status" value="1"/>
</dbReference>
<protein>
    <recommendedName>
        <fullName evidence="12">Mechanosensitive ion channel protein MscS</fullName>
    </recommendedName>
</protein>
<evidence type="ECO:0000256" key="5">
    <source>
        <dbReference type="ARBA" id="ARBA00022989"/>
    </source>
</evidence>
<dbReference type="GO" id="GO:0005886">
    <property type="term" value="C:plasma membrane"/>
    <property type="evidence" value="ECO:0007669"/>
    <property type="project" value="UniProtKB-SubCell"/>
</dbReference>
<feature type="transmembrane region" description="Helical" evidence="7">
    <location>
        <begin position="20"/>
        <end position="41"/>
    </location>
</feature>
<comment type="caution">
    <text evidence="10">The sequence shown here is derived from an EMBL/GenBank/DDBJ whole genome shotgun (WGS) entry which is preliminary data.</text>
</comment>
<organism evidence="10 11">
    <name type="scientific">Candidatus Colwellbacteria bacterium RIFCSPHIGHO2_12_FULL_44_17</name>
    <dbReference type="NCBI Taxonomy" id="1797689"/>
    <lineage>
        <taxon>Bacteria</taxon>
        <taxon>Candidatus Colwelliibacteriota</taxon>
    </lineage>
</organism>
<dbReference type="Gene3D" id="1.10.287.1260">
    <property type="match status" value="1"/>
</dbReference>
<dbReference type="Proteomes" id="UP000178515">
    <property type="component" value="Unassembled WGS sequence"/>
</dbReference>
<sequence>MNFSLETSLNFLREYQNDLLLVVILLFFGQFFLKWVVVKAVRARYRTKEASQTIRARRAKTFASLLIATGRILIYIVLLIVVLGFFGVDAKPILAGAGILGVALGFGAQSLIKDFLSGLFIFFEHQYSIGDRVKIGDFEGIVYRVTMRSTVLKDDEGNRYYIANGTINNVRNFSQGK</sequence>
<feature type="transmembrane region" description="Helical" evidence="7">
    <location>
        <begin position="62"/>
        <end position="87"/>
    </location>
</feature>
<dbReference type="EMBL" id="MHIX01000023">
    <property type="protein sequence ID" value="OGY59139.1"/>
    <property type="molecule type" value="Genomic_DNA"/>
</dbReference>
<dbReference type="SUPFAM" id="SSF82861">
    <property type="entry name" value="Mechanosensitive channel protein MscS (YggB), transmembrane region"/>
    <property type="match status" value="1"/>
</dbReference>
<dbReference type="InterPro" id="IPR010920">
    <property type="entry name" value="LSM_dom_sf"/>
</dbReference>
<evidence type="ECO:0000259" key="9">
    <source>
        <dbReference type="Pfam" id="PF21088"/>
    </source>
</evidence>
<dbReference type="GO" id="GO:0008381">
    <property type="term" value="F:mechanosensitive monoatomic ion channel activity"/>
    <property type="evidence" value="ECO:0007669"/>
    <property type="project" value="InterPro"/>
</dbReference>
<dbReference type="InterPro" id="IPR011014">
    <property type="entry name" value="MscS_channel_TM-2"/>
</dbReference>
<evidence type="ECO:0000256" key="1">
    <source>
        <dbReference type="ARBA" id="ARBA00004651"/>
    </source>
</evidence>
<evidence type="ECO:0000256" key="7">
    <source>
        <dbReference type="SAM" id="Phobius"/>
    </source>
</evidence>
<dbReference type="Pfam" id="PF00924">
    <property type="entry name" value="MS_channel_2nd"/>
    <property type="match status" value="1"/>
</dbReference>
<name>A0A1G1Z3Z7_9BACT</name>
<feature type="domain" description="Mechanosensitive ion channel MscS" evidence="8">
    <location>
        <begin position="111"/>
        <end position="174"/>
    </location>
</feature>